<dbReference type="OrthoDB" id="2110130at2759"/>
<dbReference type="PANTHER" id="PTHR19211">
    <property type="entry name" value="ATP-BINDING TRANSPORT PROTEIN-RELATED"/>
    <property type="match status" value="1"/>
</dbReference>
<dbReference type="Proteomes" id="UP000193498">
    <property type="component" value="Unassembled WGS sequence"/>
</dbReference>
<keyword evidence="1" id="KW-0677">Repeat</keyword>
<evidence type="ECO:0000313" key="3">
    <source>
        <dbReference type="Proteomes" id="UP000193498"/>
    </source>
</evidence>
<evidence type="ECO:0000313" key="2">
    <source>
        <dbReference type="EMBL" id="ORY07061.1"/>
    </source>
</evidence>
<dbReference type="Gene3D" id="3.40.50.300">
    <property type="entry name" value="P-loop containing nucleotide triphosphate hydrolases"/>
    <property type="match status" value="1"/>
</dbReference>
<dbReference type="AlphaFoldDB" id="A0A1Y1Z9Y6"/>
<organism evidence="2 3">
    <name type="scientific">Basidiobolus meristosporus CBS 931.73</name>
    <dbReference type="NCBI Taxonomy" id="1314790"/>
    <lineage>
        <taxon>Eukaryota</taxon>
        <taxon>Fungi</taxon>
        <taxon>Fungi incertae sedis</taxon>
        <taxon>Zoopagomycota</taxon>
        <taxon>Entomophthoromycotina</taxon>
        <taxon>Basidiobolomycetes</taxon>
        <taxon>Basidiobolales</taxon>
        <taxon>Basidiobolaceae</taxon>
        <taxon>Basidiobolus</taxon>
    </lineage>
</organism>
<protein>
    <submittedName>
        <fullName evidence="2">Uncharacterized protein</fullName>
    </submittedName>
</protein>
<feature type="non-terminal residue" evidence="2">
    <location>
        <position position="217"/>
    </location>
</feature>
<accession>A0A1Y1Z9Y6</accession>
<sequence length="217" mass="23454">MTTTKSHSNAAAEKDDFWSSVSAISQASRFHKESTENQSKDVDLPGVNLAVNSVDLLVDSRLLLKAGTHYGLVGRNGIGKSTLLKSIGFGKLIGFPRNISTLYIEQLQESETQTFSRTVFETVLSVNVQRCALMDRISLLEEALDINTPAALNKAAYSVISQQANEQAELDNQDAIKRSGKRGMEARNKALQSEANAVAISEQLANAEALPTIEASA</sequence>
<gene>
    <name evidence="2" type="ORF">K493DRAFT_295637</name>
</gene>
<name>A0A1Y1Z9Y6_9FUNG</name>
<reference evidence="2 3" key="1">
    <citation type="submission" date="2016-07" db="EMBL/GenBank/DDBJ databases">
        <title>Pervasive Adenine N6-methylation of Active Genes in Fungi.</title>
        <authorList>
            <consortium name="DOE Joint Genome Institute"/>
            <person name="Mondo S.J."/>
            <person name="Dannebaum R.O."/>
            <person name="Kuo R.C."/>
            <person name="Labutti K."/>
            <person name="Haridas S."/>
            <person name="Kuo A."/>
            <person name="Salamov A."/>
            <person name="Ahrendt S.R."/>
            <person name="Lipzen A."/>
            <person name="Sullivan W."/>
            <person name="Andreopoulos W.B."/>
            <person name="Clum A."/>
            <person name="Lindquist E."/>
            <person name="Daum C."/>
            <person name="Ramamoorthy G.K."/>
            <person name="Gryganskyi A."/>
            <person name="Culley D."/>
            <person name="Magnuson J.K."/>
            <person name="James T.Y."/>
            <person name="O'Malley M.A."/>
            <person name="Stajich J.E."/>
            <person name="Spatafora J.W."/>
            <person name="Visel A."/>
            <person name="Grigoriev I.V."/>
        </authorList>
    </citation>
    <scope>NUCLEOTIDE SEQUENCE [LARGE SCALE GENOMIC DNA]</scope>
    <source>
        <strain evidence="2 3">CBS 931.73</strain>
    </source>
</reference>
<keyword evidence="3" id="KW-1185">Reference proteome</keyword>
<dbReference type="GO" id="GO:0005524">
    <property type="term" value="F:ATP binding"/>
    <property type="evidence" value="ECO:0007669"/>
    <property type="project" value="TreeGrafter"/>
</dbReference>
<dbReference type="InterPro" id="IPR050611">
    <property type="entry name" value="ABCF"/>
</dbReference>
<proteinExistence type="predicted"/>
<evidence type="ECO:0000256" key="1">
    <source>
        <dbReference type="ARBA" id="ARBA00022737"/>
    </source>
</evidence>
<dbReference type="EMBL" id="MCFE01000011">
    <property type="protein sequence ID" value="ORY07061.1"/>
    <property type="molecule type" value="Genomic_DNA"/>
</dbReference>
<comment type="caution">
    <text evidence="2">The sequence shown here is derived from an EMBL/GenBank/DDBJ whole genome shotgun (WGS) entry which is preliminary data.</text>
</comment>
<dbReference type="STRING" id="1314790.A0A1Y1Z9Y6"/>
<dbReference type="SUPFAM" id="SSF52540">
    <property type="entry name" value="P-loop containing nucleoside triphosphate hydrolases"/>
    <property type="match status" value="1"/>
</dbReference>
<dbReference type="InterPro" id="IPR027417">
    <property type="entry name" value="P-loop_NTPase"/>
</dbReference>
<dbReference type="PANTHER" id="PTHR19211:SF129">
    <property type="entry name" value="ABC TRANSPORTER ATP-BINDING PROTEIN"/>
    <property type="match status" value="1"/>
</dbReference>
<dbReference type="InParanoid" id="A0A1Y1Z9Y6"/>